<evidence type="ECO:0000313" key="10">
    <source>
        <dbReference type="EMBL" id="MFC4348764.1"/>
    </source>
</evidence>
<reference evidence="11" key="1">
    <citation type="journal article" date="2019" name="Int. J. Syst. Evol. Microbiol.">
        <title>The Global Catalogue of Microorganisms (GCM) 10K type strain sequencing project: providing services to taxonomists for standard genome sequencing and annotation.</title>
        <authorList>
            <consortium name="The Broad Institute Genomics Platform"/>
            <consortium name="The Broad Institute Genome Sequencing Center for Infectious Disease"/>
            <person name="Wu L."/>
            <person name="Ma J."/>
        </authorList>
    </citation>
    <scope>NUCLEOTIDE SEQUENCE [LARGE SCALE GENOMIC DNA]</scope>
    <source>
        <strain evidence="11">CGMCC 1.15304</strain>
    </source>
</reference>
<dbReference type="InterPro" id="IPR004358">
    <property type="entry name" value="Sig_transdc_His_kin-like_C"/>
</dbReference>
<evidence type="ECO:0000256" key="4">
    <source>
        <dbReference type="ARBA" id="ARBA00022679"/>
    </source>
</evidence>
<dbReference type="InterPro" id="IPR050736">
    <property type="entry name" value="Sensor_HK_Regulatory"/>
</dbReference>
<dbReference type="PANTHER" id="PTHR43711:SF26">
    <property type="entry name" value="SENSOR HISTIDINE KINASE RCSC"/>
    <property type="match status" value="1"/>
</dbReference>
<evidence type="ECO:0000256" key="8">
    <source>
        <dbReference type="SAM" id="Phobius"/>
    </source>
</evidence>
<dbReference type="Gene3D" id="1.10.287.130">
    <property type="match status" value="1"/>
</dbReference>
<dbReference type="InterPro" id="IPR003661">
    <property type="entry name" value="HisK_dim/P_dom"/>
</dbReference>
<feature type="coiled-coil region" evidence="7">
    <location>
        <begin position="415"/>
        <end position="453"/>
    </location>
</feature>
<comment type="caution">
    <text evidence="10">The sequence shown here is derived from an EMBL/GenBank/DDBJ whole genome shotgun (WGS) entry which is preliminary data.</text>
</comment>
<evidence type="ECO:0000256" key="5">
    <source>
        <dbReference type="ARBA" id="ARBA00022777"/>
    </source>
</evidence>
<evidence type="ECO:0000256" key="6">
    <source>
        <dbReference type="ARBA" id="ARBA00023012"/>
    </source>
</evidence>
<dbReference type="InterPro" id="IPR011623">
    <property type="entry name" value="7TMR_DISM_rcpt_extracell_dom1"/>
</dbReference>
<keyword evidence="11" id="KW-1185">Reference proteome</keyword>
<keyword evidence="8" id="KW-0812">Transmembrane</keyword>
<keyword evidence="4" id="KW-0808">Transferase</keyword>
<feature type="transmembrane region" description="Helical" evidence="8">
    <location>
        <begin position="370"/>
        <end position="389"/>
    </location>
</feature>
<dbReference type="PRINTS" id="PR00344">
    <property type="entry name" value="BCTRLSENSOR"/>
</dbReference>
<dbReference type="Gene3D" id="3.30.565.10">
    <property type="entry name" value="Histidine kinase-like ATPase, C-terminal domain"/>
    <property type="match status" value="1"/>
</dbReference>
<dbReference type="PROSITE" id="PS50109">
    <property type="entry name" value="HIS_KIN"/>
    <property type="match status" value="1"/>
</dbReference>
<evidence type="ECO:0000256" key="7">
    <source>
        <dbReference type="SAM" id="Coils"/>
    </source>
</evidence>
<evidence type="ECO:0000256" key="1">
    <source>
        <dbReference type="ARBA" id="ARBA00000085"/>
    </source>
</evidence>
<proteinExistence type="predicted"/>
<dbReference type="EMBL" id="JBHSCR010000014">
    <property type="protein sequence ID" value="MFC4348764.1"/>
    <property type="molecule type" value="Genomic_DNA"/>
</dbReference>
<keyword evidence="8" id="KW-1133">Transmembrane helix</keyword>
<dbReference type="SMART" id="SM00387">
    <property type="entry name" value="HATPase_c"/>
    <property type="match status" value="1"/>
</dbReference>
<feature type="transmembrane region" description="Helical" evidence="8">
    <location>
        <begin position="395"/>
        <end position="413"/>
    </location>
</feature>
<dbReference type="InterPro" id="IPR036097">
    <property type="entry name" value="HisK_dim/P_sf"/>
</dbReference>
<keyword evidence="6" id="KW-0902">Two-component regulatory system</keyword>
<dbReference type="RefSeq" id="WP_068143296.1">
    <property type="nucleotide sequence ID" value="NZ_JBHSCR010000014.1"/>
</dbReference>
<dbReference type="Pfam" id="PF02518">
    <property type="entry name" value="HATPase_c"/>
    <property type="match status" value="1"/>
</dbReference>
<sequence length="694" mass="76290">MHSGKPEIGTAALRVWLGALFALLLIAPVSYVAASPATSFENNEPMQLKDGWFVYRDQIVDPTSLAATACGQEGGEAVSAPDVWGPAFTTSLSTGHGKATYCREITLPQDDNAYAFWMGTLRSVSHIYAVGQNADGSPQTWLLFKNGELEPEGDQVVANPATPMIALPYDTDKFTLVIQLSNYIHKQGGMIEVPLLDLRWRMAAMENRATGLPSALVIVLLFVGIAAIVMGYRRRTARSHNFFALLAIAAAVRAAFVSDLIWDYLPSFSLARKYDLEYLSLYFIAFAYYLFVTDLLRQGRRLLVDKVIIAISCAMMAFALLVTPFMAPGTITLTREPVQILWMTIICMVIYSVFHASIKTPEVRREAISVSLGGLIYGGYEILSVTGVVASSLEWSQFIIFAVIMMHAHAFVIQARRVEQERDILMASLEDTNRDLQNRALALDVALKDAEQASNAKSHFLATFSHELRTPLNAIIGFSELMSRELLGKLGNTLYKDYARDIHASGTHLLELVDDLLDLARIEAGVDEVKSEPMDVAALAVEVLNILSLLAEQHDVTMKLDCKQKLPLLLGDERKIRQVLINLINNAIKFNVEKGKIDVRLWADEAGLNIEVADTGIGIAEADLPLVLSRFGQVDSERRRRNAGVGIGLPLSGLLVRQHGGKFDIASKLGEGTRITICFPPDRLAENPQLATAG</sequence>
<dbReference type="SUPFAM" id="SSF47384">
    <property type="entry name" value="Homodimeric domain of signal transducing histidine kinase"/>
    <property type="match status" value="1"/>
</dbReference>
<dbReference type="InterPro" id="IPR036890">
    <property type="entry name" value="HATPase_C_sf"/>
</dbReference>
<dbReference type="CDD" id="cd00082">
    <property type="entry name" value="HisKA"/>
    <property type="match status" value="1"/>
</dbReference>
<dbReference type="InterPro" id="IPR005467">
    <property type="entry name" value="His_kinase_dom"/>
</dbReference>
<feature type="transmembrane region" description="Helical" evidence="8">
    <location>
        <begin position="211"/>
        <end position="230"/>
    </location>
</feature>
<dbReference type="EC" id="2.7.13.3" evidence="2"/>
<dbReference type="GO" id="GO:0016301">
    <property type="term" value="F:kinase activity"/>
    <property type="evidence" value="ECO:0007669"/>
    <property type="project" value="UniProtKB-KW"/>
</dbReference>
<dbReference type="InterPro" id="IPR003594">
    <property type="entry name" value="HATPase_dom"/>
</dbReference>
<dbReference type="SMART" id="SM00388">
    <property type="entry name" value="HisKA"/>
    <property type="match status" value="1"/>
</dbReference>
<accession>A0ABV8UD20</accession>
<evidence type="ECO:0000256" key="3">
    <source>
        <dbReference type="ARBA" id="ARBA00022553"/>
    </source>
</evidence>
<feature type="transmembrane region" description="Helical" evidence="8">
    <location>
        <begin position="278"/>
        <end position="296"/>
    </location>
</feature>
<dbReference type="Proteomes" id="UP001595776">
    <property type="component" value="Unassembled WGS sequence"/>
</dbReference>
<dbReference type="Pfam" id="PF07695">
    <property type="entry name" value="7TMR-DISM_7TM"/>
    <property type="match status" value="1"/>
</dbReference>
<gene>
    <name evidence="10" type="ORF">ACFO5Q_13000</name>
</gene>
<organism evidence="10 11">
    <name type="scientific">Kordiimonas lipolytica</name>
    <dbReference type="NCBI Taxonomy" id="1662421"/>
    <lineage>
        <taxon>Bacteria</taxon>
        <taxon>Pseudomonadati</taxon>
        <taxon>Pseudomonadota</taxon>
        <taxon>Alphaproteobacteria</taxon>
        <taxon>Kordiimonadales</taxon>
        <taxon>Kordiimonadaceae</taxon>
        <taxon>Kordiimonas</taxon>
    </lineage>
</organism>
<keyword evidence="7" id="KW-0175">Coiled coil</keyword>
<protein>
    <recommendedName>
        <fullName evidence="2">histidine kinase</fullName>
        <ecNumber evidence="2">2.7.13.3</ecNumber>
    </recommendedName>
</protein>
<feature type="transmembrane region" description="Helical" evidence="8">
    <location>
        <begin position="242"/>
        <end position="262"/>
    </location>
</feature>
<feature type="domain" description="Histidine kinase" evidence="9">
    <location>
        <begin position="463"/>
        <end position="683"/>
    </location>
</feature>
<evidence type="ECO:0000256" key="2">
    <source>
        <dbReference type="ARBA" id="ARBA00012438"/>
    </source>
</evidence>
<dbReference type="PANTHER" id="PTHR43711">
    <property type="entry name" value="TWO-COMPONENT HISTIDINE KINASE"/>
    <property type="match status" value="1"/>
</dbReference>
<keyword evidence="8" id="KW-0472">Membrane</keyword>
<feature type="transmembrane region" description="Helical" evidence="8">
    <location>
        <begin position="308"/>
        <end position="327"/>
    </location>
</feature>
<keyword evidence="3" id="KW-0597">Phosphoprotein</keyword>
<feature type="transmembrane region" description="Helical" evidence="8">
    <location>
        <begin position="339"/>
        <end position="358"/>
    </location>
</feature>
<keyword evidence="5 10" id="KW-0418">Kinase</keyword>
<evidence type="ECO:0000313" key="11">
    <source>
        <dbReference type="Proteomes" id="UP001595776"/>
    </source>
</evidence>
<name>A0ABV8UD20_9PROT</name>
<comment type="catalytic activity">
    <reaction evidence="1">
        <text>ATP + protein L-histidine = ADP + protein N-phospho-L-histidine.</text>
        <dbReference type="EC" id="2.7.13.3"/>
    </reaction>
</comment>
<evidence type="ECO:0000259" key="9">
    <source>
        <dbReference type="PROSITE" id="PS50109"/>
    </source>
</evidence>
<dbReference type="Pfam" id="PF00512">
    <property type="entry name" value="HisKA"/>
    <property type="match status" value="1"/>
</dbReference>
<dbReference type="SUPFAM" id="SSF55874">
    <property type="entry name" value="ATPase domain of HSP90 chaperone/DNA topoisomerase II/histidine kinase"/>
    <property type="match status" value="1"/>
</dbReference>